<accession>A0A1X7TGU1</accession>
<dbReference type="InterPro" id="IPR055135">
    <property type="entry name" value="PRMT_dom"/>
</dbReference>
<reference evidence="3" key="1">
    <citation type="submission" date="2017-05" db="UniProtKB">
        <authorList>
            <consortium name="EnsemblMetazoa"/>
        </authorList>
    </citation>
    <scope>IDENTIFICATION</scope>
</reference>
<protein>
    <recommendedName>
        <fullName evidence="2">Protein arginine N-methyltransferase domain-containing protein</fullName>
    </recommendedName>
</protein>
<dbReference type="SUPFAM" id="SSF53335">
    <property type="entry name" value="S-adenosyl-L-methionine-dependent methyltransferases"/>
    <property type="match status" value="1"/>
</dbReference>
<dbReference type="EnsemblMetazoa" id="Aqu2.1.13910_001">
    <property type="protein sequence ID" value="Aqu2.1.13910_001"/>
    <property type="gene ID" value="Aqu2.1.13910"/>
</dbReference>
<evidence type="ECO:0000256" key="1">
    <source>
        <dbReference type="ARBA" id="ARBA00022691"/>
    </source>
</evidence>
<keyword evidence="1" id="KW-0949">S-adenosyl-L-methionine</keyword>
<evidence type="ECO:0000259" key="2">
    <source>
        <dbReference type="Pfam" id="PF22528"/>
    </source>
</evidence>
<dbReference type="STRING" id="400682.A0A1X7TGU1"/>
<dbReference type="Pfam" id="PF22528">
    <property type="entry name" value="PRMT_C"/>
    <property type="match status" value="1"/>
</dbReference>
<dbReference type="AlphaFoldDB" id="A0A1X7TGU1"/>
<dbReference type="InParanoid" id="A0A1X7TGU1"/>
<dbReference type="Gene3D" id="2.70.160.11">
    <property type="entry name" value="Hnrnp arginine n-methyltransferase1"/>
    <property type="match status" value="1"/>
</dbReference>
<sequence length="66" mass="7659">GLVGYFVIGFEVPSYHVYFSTSPQDTPTHWHQRIFFLNEPIQVVLLVVSVAITARIVQDHLISRYR</sequence>
<organism evidence="3">
    <name type="scientific">Amphimedon queenslandica</name>
    <name type="common">Sponge</name>
    <dbReference type="NCBI Taxonomy" id="400682"/>
    <lineage>
        <taxon>Eukaryota</taxon>
        <taxon>Metazoa</taxon>
        <taxon>Porifera</taxon>
        <taxon>Demospongiae</taxon>
        <taxon>Heteroscleromorpha</taxon>
        <taxon>Haplosclerida</taxon>
        <taxon>Niphatidae</taxon>
        <taxon>Amphimedon</taxon>
    </lineage>
</organism>
<feature type="domain" description="Protein arginine N-methyltransferase" evidence="2">
    <location>
        <begin position="1"/>
        <end position="43"/>
    </location>
</feature>
<evidence type="ECO:0000313" key="3">
    <source>
        <dbReference type="EnsemblMetazoa" id="Aqu2.1.13910_001"/>
    </source>
</evidence>
<proteinExistence type="predicted"/>
<dbReference type="InterPro" id="IPR029063">
    <property type="entry name" value="SAM-dependent_MTases_sf"/>
</dbReference>
<dbReference type="OrthoDB" id="7848332at2759"/>
<name>A0A1X7TGU1_AMPQE</name>